<dbReference type="Proteomes" id="UP001154114">
    <property type="component" value="Chromosome 15"/>
</dbReference>
<comment type="cofactor">
    <cofactor evidence="15">
        <name>Zn(2+)</name>
        <dbReference type="ChEBI" id="CHEBI:29105"/>
    </cofactor>
    <text evidence="15">Binds 1 divalent metal cation per subunit.</text>
</comment>
<comment type="cofactor">
    <cofactor evidence="2">
        <name>Ca(2+)</name>
        <dbReference type="ChEBI" id="CHEBI:29108"/>
    </cofactor>
</comment>
<dbReference type="InterPro" id="IPR011042">
    <property type="entry name" value="6-blade_b-propeller_TolB-like"/>
</dbReference>
<keyword evidence="12" id="KW-0106">Calcium</keyword>
<dbReference type="GO" id="GO:0005737">
    <property type="term" value="C:cytoplasm"/>
    <property type="evidence" value="ECO:0007669"/>
    <property type="project" value="UniProtKB-SubCell"/>
</dbReference>
<evidence type="ECO:0000256" key="4">
    <source>
        <dbReference type="ARBA" id="ARBA00001946"/>
    </source>
</evidence>
<dbReference type="Pfam" id="PF08450">
    <property type="entry name" value="SGL"/>
    <property type="match status" value="1"/>
</dbReference>
<evidence type="ECO:0000256" key="3">
    <source>
        <dbReference type="ARBA" id="ARBA00001936"/>
    </source>
</evidence>
<dbReference type="EMBL" id="LR824018">
    <property type="protein sequence ID" value="CAD0201983.1"/>
    <property type="molecule type" value="Genomic_DNA"/>
</dbReference>
<organism evidence="17 18">
    <name type="scientific">Chrysodeixis includens</name>
    <name type="common">Soybean looper</name>
    <name type="synonym">Pseudoplusia includens</name>
    <dbReference type="NCBI Taxonomy" id="689277"/>
    <lineage>
        <taxon>Eukaryota</taxon>
        <taxon>Metazoa</taxon>
        <taxon>Ecdysozoa</taxon>
        <taxon>Arthropoda</taxon>
        <taxon>Hexapoda</taxon>
        <taxon>Insecta</taxon>
        <taxon>Pterygota</taxon>
        <taxon>Neoptera</taxon>
        <taxon>Endopterygota</taxon>
        <taxon>Lepidoptera</taxon>
        <taxon>Glossata</taxon>
        <taxon>Ditrysia</taxon>
        <taxon>Noctuoidea</taxon>
        <taxon>Noctuidae</taxon>
        <taxon>Plusiinae</taxon>
        <taxon>Chrysodeixis</taxon>
    </lineage>
</organism>
<dbReference type="InterPro" id="IPR013658">
    <property type="entry name" value="SGL"/>
</dbReference>
<evidence type="ECO:0000256" key="8">
    <source>
        <dbReference type="ARBA" id="ARBA00016808"/>
    </source>
</evidence>
<evidence type="ECO:0000256" key="5">
    <source>
        <dbReference type="ARBA" id="ARBA00004496"/>
    </source>
</evidence>
<accession>A0A9N8PYT8</accession>
<comment type="similarity">
    <text evidence="6">Belongs to the SMP-30/CGR1 family.</text>
</comment>
<dbReference type="FunFam" id="2.120.10.30:FF:000027">
    <property type="entry name" value="Regucalcin homologue"/>
    <property type="match status" value="1"/>
</dbReference>
<comment type="cofactor">
    <cofactor evidence="3">
        <name>Mn(2+)</name>
        <dbReference type="ChEBI" id="CHEBI:29035"/>
    </cofactor>
</comment>
<feature type="binding site" evidence="15">
    <location>
        <position position="39"/>
    </location>
    <ligand>
        <name>a divalent metal cation</name>
        <dbReference type="ChEBI" id="CHEBI:60240"/>
    </ligand>
</feature>
<dbReference type="GO" id="GO:0019853">
    <property type="term" value="P:L-ascorbic acid biosynthetic process"/>
    <property type="evidence" value="ECO:0007669"/>
    <property type="project" value="TreeGrafter"/>
</dbReference>
<dbReference type="GO" id="GO:0004341">
    <property type="term" value="F:gluconolactonase activity"/>
    <property type="evidence" value="ECO:0007669"/>
    <property type="project" value="UniProtKB-EC"/>
</dbReference>
<evidence type="ECO:0000313" key="17">
    <source>
        <dbReference type="EMBL" id="CAD0201983.1"/>
    </source>
</evidence>
<evidence type="ECO:0000256" key="10">
    <source>
        <dbReference type="ARBA" id="ARBA00022723"/>
    </source>
</evidence>
<evidence type="ECO:0000256" key="7">
    <source>
        <dbReference type="ARBA" id="ARBA00013227"/>
    </source>
</evidence>
<feature type="domain" description="SMP-30/Gluconolactonase/LRE-like region" evidence="16">
    <location>
        <begin position="37"/>
        <end position="293"/>
    </location>
</feature>
<protein>
    <recommendedName>
        <fullName evidence="8">Regucalcin</fullName>
        <ecNumber evidence="7">3.1.1.17</ecNumber>
    </recommendedName>
    <alternativeName>
        <fullName evidence="13">Gluconolactonase</fullName>
    </alternativeName>
</protein>
<comment type="catalytic activity">
    <reaction evidence="1">
        <text>D-glucono-1,5-lactone + H2O = D-gluconate + H(+)</text>
        <dbReference type="Rhea" id="RHEA:10440"/>
        <dbReference type="ChEBI" id="CHEBI:15377"/>
        <dbReference type="ChEBI" id="CHEBI:15378"/>
        <dbReference type="ChEBI" id="CHEBI:16217"/>
        <dbReference type="ChEBI" id="CHEBI:18391"/>
        <dbReference type="EC" id="3.1.1.17"/>
    </reaction>
</comment>
<keyword evidence="15" id="KW-0862">Zinc</keyword>
<reference evidence="17" key="1">
    <citation type="submission" date="2021-12" db="EMBL/GenBank/DDBJ databases">
        <authorList>
            <person name="King R."/>
        </authorList>
    </citation>
    <scope>NUCLEOTIDE SEQUENCE</scope>
</reference>
<dbReference type="GO" id="GO:0030234">
    <property type="term" value="F:enzyme regulator activity"/>
    <property type="evidence" value="ECO:0007669"/>
    <property type="project" value="InterPro"/>
</dbReference>
<dbReference type="GO" id="GO:0005509">
    <property type="term" value="F:calcium ion binding"/>
    <property type="evidence" value="ECO:0007669"/>
    <property type="project" value="InterPro"/>
</dbReference>
<evidence type="ECO:0000256" key="12">
    <source>
        <dbReference type="ARBA" id="ARBA00022837"/>
    </source>
</evidence>
<feature type="binding site" evidence="15">
    <location>
        <position position="182"/>
    </location>
    <ligand>
        <name>a divalent metal cation</name>
        <dbReference type="ChEBI" id="CHEBI:60240"/>
    </ligand>
</feature>
<evidence type="ECO:0000256" key="13">
    <source>
        <dbReference type="ARBA" id="ARBA00032464"/>
    </source>
</evidence>
<name>A0A9N8PYT8_CHRIL</name>
<evidence type="ECO:0000256" key="15">
    <source>
        <dbReference type="PIRSR" id="PIRSR605511-2"/>
    </source>
</evidence>
<feature type="active site" description="Proton donor/acceptor" evidence="14">
    <location>
        <position position="234"/>
    </location>
</feature>
<keyword evidence="10 15" id="KW-0479">Metal-binding</keyword>
<evidence type="ECO:0000256" key="11">
    <source>
        <dbReference type="ARBA" id="ARBA00022801"/>
    </source>
</evidence>
<dbReference type="InterPro" id="IPR008367">
    <property type="entry name" value="Regucalcin"/>
</dbReference>
<dbReference type="OrthoDB" id="423498at2759"/>
<dbReference type="InterPro" id="IPR005511">
    <property type="entry name" value="SMP-30"/>
</dbReference>
<gene>
    <name evidence="17" type="ORF">CINC_LOCUS3651</name>
</gene>
<evidence type="ECO:0000256" key="6">
    <source>
        <dbReference type="ARBA" id="ARBA00008853"/>
    </source>
</evidence>
<proteinExistence type="inferred from homology"/>
<dbReference type="AlphaFoldDB" id="A0A9N8PYT8"/>
<feature type="binding site" evidence="15">
    <location>
        <position position="149"/>
    </location>
    <ligand>
        <name>substrate</name>
    </ligand>
</feature>
<feature type="binding site" evidence="15">
    <location>
        <position position="131"/>
    </location>
    <ligand>
        <name>substrate</name>
    </ligand>
</feature>
<keyword evidence="11" id="KW-0378">Hydrolase</keyword>
<evidence type="ECO:0000256" key="14">
    <source>
        <dbReference type="PIRSR" id="PIRSR605511-1"/>
    </source>
</evidence>
<comment type="cofactor">
    <cofactor evidence="4">
        <name>Mg(2+)</name>
        <dbReference type="ChEBI" id="CHEBI:18420"/>
    </cofactor>
</comment>
<evidence type="ECO:0000259" key="16">
    <source>
        <dbReference type="Pfam" id="PF08450"/>
    </source>
</evidence>
<feature type="binding site" evidence="15">
    <location>
        <position position="129"/>
    </location>
    <ligand>
        <name>substrate</name>
    </ligand>
</feature>
<feature type="binding site" evidence="15">
    <location>
        <position position="234"/>
    </location>
    <ligand>
        <name>a divalent metal cation</name>
        <dbReference type="ChEBI" id="CHEBI:60240"/>
    </ligand>
</feature>
<dbReference type="PANTHER" id="PTHR10907:SF66">
    <property type="entry name" value="MIP34848P1-RELATED"/>
    <property type="match status" value="1"/>
</dbReference>
<evidence type="ECO:0000256" key="2">
    <source>
        <dbReference type="ARBA" id="ARBA00001913"/>
    </source>
</evidence>
<evidence type="ECO:0000256" key="9">
    <source>
        <dbReference type="ARBA" id="ARBA00022490"/>
    </source>
</evidence>
<evidence type="ECO:0000256" key="1">
    <source>
        <dbReference type="ARBA" id="ARBA00001589"/>
    </source>
</evidence>
<keyword evidence="9" id="KW-0963">Cytoplasm</keyword>
<dbReference type="PRINTS" id="PR01791">
    <property type="entry name" value="REGUCALCIN"/>
</dbReference>
<comment type="subcellular location">
    <subcellularLocation>
        <location evidence="5">Cytoplasm</location>
    </subcellularLocation>
</comment>
<dbReference type="PANTHER" id="PTHR10907">
    <property type="entry name" value="REGUCALCIN"/>
    <property type="match status" value="1"/>
</dbReference>
<evidence type="ECO:0000313" key="18">
    <source>
        <dbReference type="Proteomes" id="UP001154114"/>
    </source>
</evidence>
<sequence length="327" mass="36696">MLYNHYLPFLTNFIILNIASFKPMAPVVLPVTDPVWLGEGPHWDQDAKALYFVSIFDYTINKYVPETERHTKAKFDEMPTFIVPVEGKKDHFVISQGRKVVEVEWDGEDNNATILRVITEVDKENPNNRFNDAKADPMGRLFAGTMGYEYEPGKFHLKKGSLYRIDPDGSTTTVTTGIDISNGLCWDLSEKAFYFADSFEYTIRRYDYDVNTGNISNPRNVFAYKDHGLDGIVDGMTIDTDGNLWVANFDGNQIIKIDPKTSKLVQKIPIPALQVTSATFGGPNHDVLYVTSACMDRGTPQLPPAGSTFTVTGINAKGYPNKNVRLQ</sequence>
<dbReference type="Gene3D" id="2.120.10.30">
    <property type="entry name" value="TolB, C-terminal domain"/>
    <property type="match status" value="1"/>
</dbReference>
<dbReference type="PRINTS" id="PR01790">
    <property type="entry name" value="SMP30FAMILY"/>
</dbReference>
<keyword evidence="18" id="KW-1185">Reference proteome</keyword>
<dbReference type="SUPFAM" id="SSF63829">
    <property type="entry name" value="Calcium-dependent phosphotriesterase"/>
    <property type="match status" value="1"/>
</dbReference>
<dbReference type="EC" id="3.1.1.17" evidence="7"/>